<organism evidence="2 3">
    <name type="scientific">Kalanchoe fedtschenkoi</name>
    <name type="common">Lavender scallops</name>
    <name type="synonym">South American air plant</name>
    <dbReference type="NCBI Taxonomy" id="63787"/>
    <lineage>
        <taxon>Eukaryota</taxon>
        <taxon>Viridiplantae</taxon>
        <taxon>Streptophyta</taxon>
        <taxon>Embryophyta</taxon>
        <taxon>Tracheophyta</taxon>
        <taxon>Spermatophyta</taxon>
        <taxon>Magnoliopsida</taxon>
        <taxon>eudicotyledons</taxon>
        <taxon>Gunneridae</taxon>
        <taxon>Pentapetalae</taxon>
        <taxon>Saxifragales</taxon>
        <taxon>Crassulaceae</taxon>
        <taxon>Kalanchoe</taxon>
    </lineage>
</organism>
<name>A0A7N0UPQ6_KALFE</name>
<feature type="compositionally biased region" description="Pro residues" evidence="1">
    <location>
        <begin position="1"/>
        <end position="11"/>
    </location>
</feature>
<dbReference type="AlphaFoldDB" id="A0A7N0UPQ6"/>
<dbReference type="EnsemblPlants" id="Kaladp0076s0413.9.v1.1">
    <property type="protein sequence ID" value="Kaladp0076s0413.9.v1.1"/>
    <property type="gene ID" value="Kaladp0076s0413.v1.1"/>
</dbReference>
<feature type="compositionally biased region" description="Polar residues" evidence="1">
    <location>
        <begin position="375"/>
        <end position="384"/>
    </location>
</feature>
<feature type="region of interest" description="Disordered" evidence="1">
    <location>
        <begin position="1"/>
        <end position="101"/>
    </location>
</feature>
<accession>A0A7N0UPQ6</accession>
<proteinExistence type="predicted"/>
<evidence type="ECO:0000256" key="1">
    <source>
        <dbReference type="SAM" id="MobiDB-lite"/>
    </source>
</evidence>
<keyword evidence="3" id="KW-1185">Reference proteome</keyword>
<dbReference type="PANTHER" id="PTHR34660:SF3">
    <property type="entry name" value="RRM DOMAIN-CONTAINING PROTEIN"/>
    <property type="match status" value="1"/>
</dbReference>
<sequence>MSRCFPFPPPGYEKKITATASDLLKKEKHKEKKHKKEKRDKEKREDKEKKDKDRSDGKNREKKEKKDKHRDKKKEKARDKDRHTDNPSTSGETRHKVLPEGCDGQIVNQKILDTRIVRDDCRTSGRAVGYNEENHGRYTSLARETNGVKFVQDFDRRIRGDVKTAGDQTGESITHNKRNETGGMLYLNNHLTNNFKDSDLALELDRRLKDEAEQPYDQNQINNKIIATHQRKDFGVIKSVSLNTMERGDNRIKVTSGGYIPVKSMGTTMVTNVSGPALSNHDRTQRPLLGGTSGKKIEGQERVNHQEDELQQRGMKRKDKDRNEEKKSHGKDKSRDKERKEDKRNNRGDQNRAEQGTRESHKMDVLRTPDHEMLSTGQYNNSITPKMRSLNRVKEPLTNGFHHGELS</sequence>
<feature type="compositionally biased region" description="Basic and acidic residues" evidence="1">
    <location>
        <begin position="318"/>
        <end position="373"/>
    </location>
</feature>
<dbReference type="Gramene" id="Kaladp0076s0413.9.v1.1">
    <property type="protein sequence ID" value="Kaladp0076s0413.9.v1.1"/>
    <property type="gene ID" value="Kaladp0076s0413.v1.1"/>
</dbReference>
<protein>
    <submittedName>
        <fullName evidence="2">Uncharacterized protein</fullName>
    </submittedName>
</protein>
<feature type="compositionally biased region" description="Basic residues" evidence="1">
    <location>
        <begin position="26"/>
        <end position="38"/>
    </location>
</feature>
<evidence type="ECO:0000313" key="3">
    <source>
        <dbReference type="Proteomes" id="UP000594263"/>
    </source>
</evidence>
<feature type="region of interest" description="Disordered" evidence="1">
    <location>
        <begin position="271"/>
        <end position="407"/>
    </location>
</feature>
<dbReference type="PANTHER" id="PTHR34660">
    <property type="entry name" value="MYB-LIKE PROTEIN X"/>
    <property type="match status" value="1"/>
</dbReference>
<reference evidence="2" key="1">
    <citation type="submission" date="2021-01" db="UniProtKB">
        <authorList>
            <consortium name="EnsemblPlants"/>
        </authorList>
    </citation>
    <scope>IDENTIFICATION</scope>
</reference>
<feature type="compositionally biased region" description="Basic and acidic residues" evidence="1">
    <location>
        <begin position="295"/>
        <end position="311"/>
    </location>
</feature>
<dbReference type="Proteomes" id="UP000594263">
    <property type="component" value="Unplaced"/>
</dbReference>
<evidence type="ECO:0000313" key="2">
    <source>
        <dbReference type="EnsemblPlants" id="Kaladp0076s0413.9.v1.1"/>
    </source>
</evidence>
<feature type="compositionally biased region" description="Basic and acidic residues" evidence="1">
    <location>
        <begin position="39"/>
        <end position="64"/>
    </location>
</feature>
<feature type="compositionally biased region" description="Basic and acidic residues" evidence="1">
    <location>
        <begin position="74"/>
        <end position="85"/>
    </location>
</feature>